<accession>A0A0E9Q0Y1</accession>
<name>A0A0E9Q0Y1_ANGAN</name>
<proteinExistence type="predicted"/>
<protein>
    <submittedName>
        <fullName evidence="1">Uncharacterized protein</fullName>
    </submittedName>
</protein>
<dbReference type="EMBL" id="GBXM01098031">
    <property type="protein sequence ID" value="JAH10546.1"/>
    <property type="molecule type" value="Transcribed_RNA"/>
</dbReference>
<reference evidence="1" key="2">
    <citation type="journal article" date="2015" name="Fish Shellfish Immunol.">
        <title>Early steps in the European eel (Anguilla anguilla)-Vibrio vulnificus interaction in the gills: Role of the RtxA13 toxin.</title>
        <authorList>
            <person name="Callol A."/>
            <person name="Pajuelo D."/>
            <person name="Ebbesson L."/>
            <person name="Teles M."/>
            <person name="MacKenzie S."/>
            <person name="Amaro C."/>
        </authorList>
    </citation>
    <scope>NUCLEOTIDE SEQUENCE</scope>
</reference>
<reference evidence="1" key="1">
    <citation type="submission" date="2014-11" db="EMBL/GenBank/DDBJ databases">
        <authorList>
            <person name="Amaro Gonzalez C."/>
        </authorList>
    </citation>
    <scope>NUCLEOTIDE SEQUENCE</scope>
</reference>
<dbReference type="AlphaFoldDB" id="A0A0E9Q0Y1"/>
<organism evidence="1">
    <name type="scientific">Anguilla anguilla</name>
    <name type="common">European freshwater eel</name>
    <name type="synonym">Muraena anguilla</name>
    <dbReference type="NCBI Taxonomy" id="7936"/>
    <lineage>
        <taxon>Eukaryota</taxon>
        <taxon>Metazoa</taxon>
        <taxon>Chordata</taxon>
        <taxon>Craniata</taxon>
        <taxon>Vertebrata</taxon>
        <taxon>Euteleostomi</taxon>
        <taxon>Actinopterygii</taxon>
        <taxon>Neopterygii</taxon>
        <taxon>Teleostei</taxon>
        <taxon>Anguilliformes</taxon>
        <taxon>Anguillidae</taxon>
        <taxon>Anguilla</taxon>
    </lineage>
</organism>
<sequence length="36" mass="4117">MVRMQRFITNKERSTRTTSINCQSCNLYTCALTSSA</sequence>
<evidence type="ECO:0000313" key="1">
    <source>
        <dbReference type="EMBL" id="JAH10546.1"/>
    </source>
</evidence>